<dbReference type="HAMAP" id="MF_00426">
    <property type="entry name" value="NqrB"/>
    <property type="match status" value="1"/>
</dbReference>
<dbReference type="InterPro" id="IPR010966">
    <property type="entry name" value="NqrB"/>
</dbReference>
<comment type="function">
    <text evidence="16">NQR complex catalyzes the reduction of ubiquinone-1 to ubiquinol by two successive reactions, coupled with the transport of Na(+) ions from the cytoplasm to the periplasm. NqrA to NqrE are probably involved in the second step, the conversion of ubisemiquinone to ubiquinol.</text>
</comment>
<evidence type="ECO:0000256" key="5">
    <source>
        <dbReference type="ARBA" id="ARBA00022630"/>
    </source>
</evidence>
<evidence type="ECO:0000256" key="15">
    <source>
        <dbReference type="ARBA" id="ARBA00023201"/>
    </source>
</evidence>
<dbReference type="GO" id="GO:0006814">
    <property type="term" value="P:sodium ion transport"/>
    <property type="evidence" value="ECO:0007669"/>
    <property type="project" value="UniProtKB-UniRule"/>
</dbReference>
<dbReference type="PANTHER" id="PTHR30578:SF1">
    <property type="entry name" value="NA(+)-TRANSLOCATING NADH-QUINONE REDUCTASE SUBUNIT B"/>
    <property type="match status" value="1"/>
</dbReference>
<keyword evidence="9 16" id="KW-1133">Transmembrane helix</keyword>
<keyword evidence="8 16" id="KW-1278">Translocase</keyword>
<evidence type="ECO:0000313" key="19">
    <source>
        <dbReference type="Proteomes" id="UP000253383"/>
    </source>
</evidence>
<comment type="similarity">
    <text evidence="16">Belongs to the NqrB/RnfD family.</text>
</comment>
<dbReference type="NCBIfam" id="TIGR01937">
    <property type="entry name" value="nqrB"/>
    <property type="match status" value="1"/>
</dbReference>
<evidence type="ECO:0000313" key="18">
    <source>
        <dbReference type="EMBL" id="RCR70782.1"/>
    </source>
</evidence>
<dbReference type="PANTHER" id="PTHR30578">
    <property type="entry name" value="ELECTRON TRANSPORT COMPLEX PROTEIN RNFD"/>
    <property type="match status" value="1"/>
</dbReference>
<comment type="cofactor">
    <cofactor evidence="16 17">
        <name>FMN</name>
        <dbReference type="ChEBI" id="CHEBI:58210"/>
    </cofactor>
</comment>
<keyword evidence="15 16" id="KW-0739">Sodium transport</keyword>
<keyword evidence="14 16" id="KW-0472">Membrane</keyword>
<dbReference type="PIRSF" id="PIRSF016055">
    <property type="entry name" value="NADH-UbQ_OxRdtase_B_su"/>
    <property type="match status" value="1"/>
</dbReference>
<dbReference type="GO" id="GO:0005886">
    <property type="term" value="C:plasma membrane"/>
    <property type="evidence" value="ECO:0007669"/>
    <property type="project" value="UniProtKB-SubCell"/>
</dbReference>
<reference evidence="18 19" key="1">
    <citation type="submission" date="2018-07" db="EMBL/GenBank/DDBJ databases">
        <title>Genome analysis of Larkinella rosea.</title>
        <authorList>
            <person name="Zhou Z."/>
            <person name="Wang G."/>
        </authorList>
    </citation>
    <scope>NUCLEOTIDE SEQUENCE [LARGE SCALE GENOMIC DNA]</scope>
    <source>
        <strain evidence="19">zzj9</strain>
    </source>
</reference>
<dbReference type="NCBIfam" id="NF003756">
    <property type="entry name" value="PRK05349.1"/>
    <property type="match status" value="1"/>
</dbReference>
<keyword evidence="5 16" id="KW-0285">Flavoprotein</keyword>
<keyword evidence="7 16" id="KW-0812">Transmembrane</keyword>
<accession>A0A368JTK3</accession>
<keyword evidence="19" id="KW-1185">Reference proteome</keyword>
<evidence type="ECO:0000256" key="12">
    <source>
        <dbReference type="ARBA" id="ARBA00023065"/>
    </source>
</evidence>
<dbReference type="EMBL" id="QOWE01000003">
    <property type="protein sequence ID" value="RCR70782.1"/>
    <property type="molecule type" value="Genomic_DNA"/>
</dbReference>
<evidence type="ECO:0000256" key="3">
    <source>
        <dbReference type="ARBA" id="ARBA00022519"/>
    </source>
</evidence>
<keyword evidence="2 16" id="KW-1003">Cell membrane</keyword>
<dbReference type="GO" id="GO:0055085">
    <property type="term" value="P:transmembrane transport"/>
    <property type="evidence" value="ECO:0007669"/>
    <property type="project" value="InterPro"/>
</dbReference>
<feature type="transmembrane region" description="Helical" evidence="16">
    <location>
        <begin position="142"/>
        <end position="161"/>
    </location>
</feature>
<comment type="caution">
    <text evidence="18">The sequence shown here is derived from an EMBL/GenBank/DDBJ whole genome shotgun (WGS) entry which is preliminary data.</text>
</comment>
<keyword evidence="3" id="KW-0997">Cell inner membrane</keyword>
<feature type="modified residue" description="FMN phosphoryl threonine" evidence="16 17">
    <location>
        <position position="216"/>
    </location>
</feature>
<evidence type="ECO:0000256" key="16">
    <source>
        <dbReference type="HAMAP-Rule" id="MF_00426"/>
    </source>
</evidence>
<evidence type="ECO:0000256" key="8">
    <source>
        <dbReference type="ARBA" id="ARBA00022967"/>
    </source>
</evidence>
<dbReference type="OrthoDB" id="9776359at2"/>
<dbReference type="GO" id="GO:0022904">
    <property type="term" value="P:respiratory electron transport chain"/>
    <property type="evidence" value="ECO:0007669"/>
    <property type="project" value="InterPro"/>
</dbReference>
<evidence type="ECO:0000256" key="9">
    <source>
        <dbReference type="ARBA" id="ARBA00022989"/>
    </source>
</evidence>
<keyword evidence="12 16" id="KW-0406">Ion transport</keyword>
<keyword evidence="1 16" id="KW-0813">Transport</keyword>
<keyword evidence="11 16" id="KW-0915">Sodium</keyword>
<dbReference type="Pfam" id="PF03116">
    <property type="entry name" value="NQR2_RnfD_RnfE"/>
    <property type="match status" value="1"/>
</dbReference>
<proteinExistence type="inferred from homology"/>
<evidence type="ECO:0000256" key="4">
    <source>
        <dbReference type="ARBA" id="ARBA00022553"/>
    </source>
</evidence>
<dbReference type="Proteomes" id="UP000253383">
    <property type="component" value="Unassembled WGS sequence"/>
</dbReference>
<keyword evidence="10 16" id="KW-0520">NAD</keyword>
<evidence type="ECO:0000256" key="17">
    <source>
        <dbReference type="PIRSR" id="PIRSR016055-50"/>
    </source>
</evidence>
<evidence type="ECO:0000256" key="10">
    <source>
        <dbReference type="ARBA" id="ARBA00023027"/>
    </source>
</evidence>
<keyword evidence="13 16" id="KW-0830">Ubiquinone</keyword>
<dbReference type="InterPro" id="IPR004338">
    <property type="entry name" value="NqrB/RnfD"/>
</dbReference>
<protein>
    <recommendedName>
        <fullName evidence="16">Na(+)-translocating NADH-quinone reductase subunit B</fullName>
        <shortName evidence="16">Na(+)-NQR subunit B</shortName>
        <shortName evidence="16">Na(+)-translocating NQR subunit B</shortName>
        <ecNumber evidence="16">7.2.1.1</ecNumber>
    </recommendedName>
    <alternativeName>
        <fullName evidence="16">NQR complex subunit B</fullName>
    </alternativeName>
    <alternativeName>
        <fullName evidence="16">NQR-1 subunit B</fullName>
    </alternativeName>
</protein>
<feature type="transmembrane region" description="Helical" evidence="16">
    <location>
        <begin position="173"/>
        <end position="192"/>
    </location>
</feature>
<comment type="catalytic activity">
    <reaction evidence="16">
        <text>a ubiquinone + n Na(+)(in) + NADH + H(+) = a ubiquinol + n Na(+)(out) + NAD(+)</text>
        <dbReference type="Rhea" id="RHEA:47748"/>
        <dbReference type="Rhea" id="RHEA-COMP:9565"/>
        <dbReference type="Rhea" id="RHEA-COMP:9566"/>
        <dbReference type="ChEBI" id="CHEBI:15378"/>
        <dbReference type="ChEBI" id="CHEBI:16389"/>
        <dbReference type="ChEBI" id="CHEBI:17976"/>
        <dbReference type="ChEBI" id="CHEBI:29101"/>
        <dbReference type="ChEBI" id="CHEBI:57540"/>
        <dbReference type="ChEBI" id="CHEBI:57945"/>
        <dbReference type="EC" id="7.2.1.1"/>
    </reaction>
</comment>
<evidence type="ECO:0000256" key="14">
    <source>
        <dbReference type="ARBA" id="ARBA00023136"/>
    </source>
</evidence>
<dbReference type="GO" id="GO:0016655">
    <property type="term" value="F:oxidoreductase activity, acting on NAD(P)H, quinone or similar compound as acceptor"/>
    <property type="evidence" value="ECO:0007669"/>
    <property type="project" value="UniProtKB-UniRule"/>
</dbReference>
<feature type="transmembrane region" description="Helical" evidence="16">
    <location>
        <begin position="98"/>
        <end position="122"/>
    </location>
</feature>
<sequence>MKVARRLLDSVKPHFNKGGRFEKFHPAFDALETFLFVPGHTTADGVHVRDAMDLKRTMFTVIIALIPTLLFGMWNVGYQHYRAFGMEATLIDTFLFGFWKVLPIVVVSYAVGLGVEFLFAIIRNHQISEGYLVTGLLIPLTMPVTVPLWMVGLAAVFCTVMGKEVFGGTGMNFMNPALLARAFLFFAFPAYLSGDIWTDLSPEPGHAVVDAWSGATNLVTFDTNYPAIASASDLFWGFEQGSIGETSVFACLLGALILIVTGVGSGKIMVSCFVGTLLMGLLLNVLAPADIPNHPMHMPAYYHWLLGGFAFGAVYMATDPVSAAQTEGGKWVYGLLIGMFTVLLRVFNPAYPEGVMLSILLMNVFAPLIDYIVVEQHIKNRIRRA</sequence>
<dbReference type="GO" id="GO:0010181">
    <property type="term" value="F:FMN binding"/>
    <property type="evidence" value="ECO:0007669"/>
    <property type="project" value="InterPro"/>
</dbReference>
<name>A0A368JTK3_9BACT</name>
<feature type="transmembrane region" description="Helical" evidence="16">
    <location>
        <begin position="301"/>
        <end position="318"/>
    </location>
</feature>
<evidence type="ECO:0000256" key="6">
    <source>
        <dbReference type="ARBA" id="ARBA00022643"/>
    </source>
</evidence>
<dbReference type="RefSeq" id="WP_114404699.1">
    <property type="nucleotide sequence ID" value="NZ_QOWE01000003.1"/>
</dbReference>
<organism evidence="18 19">
    <name type="scientific">Larkinella punicea</name>
    <dbReference type="NCBI Taxonomy" id="2315727"/>
    <lineage>
        <taxon>Bacteria</taxon>
        <taxon>Pseudomonadati</taxon>
        <taxon>Bacteroidota</taxon>
        <taxon>Cytophagia</taxon>
        <taxon>Cytophagales</taxon>
        <taxon>Spirosomataceae</taxon>
        <taxon>Larkinella</taxon>
    </lineage>
</organism>
<comment type="subunit">
    <text evidence="16">Composed of six subunits; NqrA, NqrB, NqrC, NqrD, NqrE and NqrF.</text>
</comment>
<evidence type="ECO:0000256" key="13">
    <source>
        <dbReference type="ARBA" id="ARBA00023075"/>
    </source>
</evidence>
<comment type="subcellular location">
    <subcellularLocation>
        <location evidence="16">Cell membrane</location>
        <topology evidence="16">Multi-pass membrane protein</topology>
    </subcellularLocation>
</comment>
<gene>
    <name evidence="16" type="primary">nqrB</name>
    <name evidence="18" type="ORF">DUE52_04080</name>
</gene>
<feature type="transmembrane region" description="Helical" evidence="16">
    <location>
        <begin position="268"/>
        <end position="289"/>
    </location>
</feature>
<evidence type="ECO:0000256" key="1">
    <source>
        <dbReference type="ARBA" id="ARBA00022448"/>
    </source>
</evidence>
<dbReference type="AlphaFoldDB" id="A0A368JTK3"/>
<feature type="transmembrane region" description="Helical" evidence="16">
    <location>
        <begin position="58"/>
        <end position="77"/>
    </location>
</feature>
<feature type="transmembrane region" description="Helical" evidence="16">
    <location>
        <begin position="330"/>
        <end position="348"/>
    </location>
</feature>
<feature type="transmembrane region" description="Helical" evidence="16">
    <location>
        <begin position="354"/>
        <end position="374"/>
    </location>
</feature>
<keyword evidence="6 16" id="KW-0288">FMN</keyword>
<evidence type="ECO:0000256" key="2">
    <source>
        <dbReference type="ARBA" id="ARBA00022475"/>
    </source>
</evidence>
<keyword evidence="4 16" id="KW-0597">Phosphoprotein</keyword>
<feature type="transmembrane region" description="Helical" evidence="16">
    <location>
        <begin position="242"/>
        <end position="261"/>
    </location>
</feature>
<evidence type="ECO:0000256" key="11">
    <source>
        <dbReference type="ARBA" id="ARBA00023053"/>
    </source>
</evidence>
<dbReference type="EC" id="7.2.1.1" evidence="16"/>
<evidence type="ECO:0000256" key="7">
    <source>
        <dbReference type="ARBA" id="ARBA00022692"/>
    </source>
</evidence>